<dbReference type="AlphaFoldDB" id="A0A427AVJ1"/>
<proteinExistence type="predicted"/>
<name>A0A427AVJ1_ENSVE</name>
<sequence>MYVHKSKDTDKHEHFIEYLVYIFVCNILPTYSFDVLVEATVDVESPRILLNLQSSALAATPLFGSRSLSVANEEPMKQHDPTFASTRVYALDLCPRKAPCLRSMFQLLRQLPTCGLNTSPSCSLICIELIMALASTIPW</sequence>
<comment type="caution">
    <text evidence="1">The sequence shown here is derived from an EMBL/GenBank/DDBJ whole genome shotgun (WGS) entry which is preliminary data.</text>
</comment>
<accession>A0A427AVJ1</accession>
<dbReference type="EMBL" id="AMZH03001187">
    <property type="protein sequence ID" value="RRT80272.1"/>
    <property type="molecule type" value="Genomic_DNA"/>
</dbReference>
<protein>
    <submittedName>
        <fullName evidence="1">Uncharacterized protein</fullName>
    </submittedName>
</protein>
<organism evidence="1 2">
    <name type="scientific">Ensete ventricosum</name>
    <name type="common">Abyssinian banana</name>
    <name type="synonym">Musa ensete</name>
    <dbReference type="NCBI Taxonomy" id="4639"/>
    <lineage>
        <taxon>Eukaryota</taxon>
        <taxon>Viridiplantae</taxon>
        <taxon>Streptophyta</taxon>
        <taxon>Embryophyta</taxon>
        <taxon>Tracheophyta</taxon>
        <taxon>Spermatophyta</taxon>
        <taxon>Magnoliopsida</taxon>
        <taxon>Liliopsida</taxon>
        <taxon>Zingiberales</taxon>
        <taxon>Musaceae</taxon>
        <taxon>Ensete</taxon>
    </lineage>
</organism>
<evidence type="ECO:0000313" key="2">
    <source>
        <dbReference type="Proteomes" id="UP000287651"/>
    </source>
</evidence>
<reference evidence="1 2" key="1">
    <citation type="journal article" date="2014" name="Agronomy (Basel)">
        <title>A Draft Genome Sequence for Ensete ventricosum, the Drought-Tolerant Tree Against Hunger.</title>
        <authorList>
            <person name="Harrison J."/>
            <person name="Moore K.A."/>
            <person name="Paszkiewicz K."/>
            <person name="Jones T."/>
            <person name="Grant M."/>
            <person name="Ambacheew D."/>
            <person name="Muzemil S."/>
            <person name="Studholme D.J."/>
        </authorList>
    </citation>
    <scope>NUCLEOTIDE SEQUENCE [LARGE SCALE GENOMIC DNA]</scope>
</reference>
<evidence type="ECO:0000313" key="1">
    <source>
        <dbReference type="EMBL" id="RRT80272.1"/>
    </source>
</evidence>
<dbReference type="Proteomes" id="UP000287651">
    <property type="component" value="Unassembled WGS sequence"/>
</dbReference>
<feature type="non-terminal residue" evidence="1">
    <location>
        <position position="139"/>
    </location>
</feature>
<gene>
    <name evidence="1" type="ORF">B296_00007141</name>
</gene>